<comment type="caution">
    <text evidence="2">The sequence shown here is derived from an EMBL/GenBank/DDBJ whole genome shotgun (WGS) entry which is preliminary data.</text>
</comment>
<sequence>MTGCSGSNESNPSTQELEKKIAALEKENTELKEKLKADGETAKEQSEPADKAAEAANQTIEVNKAKTIDGFAELTITGAKFANKIVPSKPDSFYTYYEVKDTANTYFDVVIKVKSLLTTGKRSNEFVSVKVVYDDKYEYDPFTTIEKNGGSDFTYTNITEIEPLKSGTLHYIAEVPAGVAKDKKPIKVIISCNGEDYTYTYR</sequence>
<dbReference type="EMBL" id="SADY01000003">
    <property type="protein sequence ID" value="TQR45316.1"/>
    <property type="molecule type" value="Genomic_DNA"/>
</dbReference>
<dbReference type="Proteomes" id="UP000316208">
    <property type="component" value="Unassembled WGS sequence"/>
</dbReference>
<evidence type="ECO:0000313" key="2">
    <source>
        <dbReference type="EMBL" id="TQR45316.1"/>
    </source>
</evidence>
<evidence type="ECO:0008006" key="4">
    <source>
        <dbReference type="Google" id="ProtNLM"/>
    </source>
</evidence>
<reference evidence="2 3" key="1">
    <citation type="submission" date="2018-03" db="EMBL/GenBank/DDBJ databases">
        <title>Aerobic endospore-forming bacteria genome sequencing and assembly.</title>
        <authorList>
            <person name="Cavalcante D.A."/>
            <person name="Driks A."/>
            <person name="Putonti C."/>
            <person name="De-Souza M.T."/>
        </authorList>
    </citation>
    <scope>NUCLEOTIDE SEQUENCE [LARGE SCALE GENOMIC DNA]</scope>
    <source>
        <strain evidence="2 3">SDF0028</strain>
    </source>
</reference>
<protein>
    <recommendedName>
        <fullName evidence="4">Phage lipoprotein</fullName>
    </recommendedName>
</protein>
<accession>A0ABY3ARQ6</accession>
<keyword evidence="3" id="KW-1185">Reference proteome</keyword>
<gene>
    <name evidence="2" type="ORF">C7Y44_12180</name>
</gene>
<organism evidence="2 3">
    <name type="scientific">Paenibacillus popilliae</name>
    <name type="common">Bacillus popilliae</name>
    <dbReference type="NCBI Taxonomy" id="78057"/>
    <lineage>
        <taxon>Bacteria</taxon>
        <taxon>Bacillati</taxon>
        <taxon>Bacillota</taxon>
        <taxon>Bacilli</taxon>
        <taxon>Bacillales</taxon>
        <taxon>Paenibacillaceae</taxon>
        <taxon>Paenibacillus</taxon>
    </lineage>
</organism>
<evidence type="ECO:0000313" key="3">
    <source>
        <dbReference type="Proteomes" id="UP000316208"/>
    </source>
</evidence>
<proteinExistence type="predicted"/>
<evidence type="ECO:0000256" key="1">
    <source>
        <dbReference type="SAM" id="MobiDB-lite"/>
    </source>
</evidence>
<feature type="region of interest" description="Disordered" evidence="1">
    <location>
        <begin position="32"/>
        <end position="53"/>
    </location>
</feature>
<name>A0ABY3ARQ6_PAEPP</name>